<dbReference type="SUPFAM" id="SSF56300">
    <property type="entry name" value="Metallo-dependent phosphatases"/>
    <property type="match status" value="1"/>
</dbReference>
<evidence type="ECO:0000256" key="1">
    <source>
        <dbReference type="ARBA" id="ARBA00022801"/>
    </source>
</evidence>
<dbReference type="GO" id="GO:0042132">
    <property type="term" value="F:fructose 1,6-bisphosphate 1-phosphatase activity"/>
    <property type="evidence" value="ECO:0007669"/>
    <property type="project" value="UniProtKB-UniRule"/>
</dbReference>
<dbReference type="AlphaFoldDB" id="A0A2N7AXG8"/>
<dbReference type="Pfam" id="PF06874">
    <property type="entry name" value="FBPase_2"/>
    <property type="match status" value="1"/>
</dbReference>
<comment type="pathway">
    <text evidence="4">Carbohydrate biosynthesis; gluconeogenesis.</text>
</comment>
<dbReference type="InterPro" id="IPR029052">
    <property type="entry name" value="Metallo-depent_PP-like"/>
</dbReference>
<dbReference type="HAMAP" id="MF_01854">
    <property type="entry name" value="FBPase_class3"/>
    <property type="match status" value="1"/>
</dbReference>
<reference evidence="5 6" key="1">
    <citation type="submission" date="2017-05" db="EMBL/GenBank/DDBJ databases">
        <title>Lactobacillus nurukis nov., sp. nov., isolated from nuruk.</title>
        <authorList>
            <person name="Kim S.-J."/>
        </authorList>
    </citation>
    <scope>NUCLEOTIDE SEQUENCE [LARGE SCALE GENOMIC DNA]</scope>
    <source>
        <strain evidence="5 6">SYF10-1a</strain>
    </source>
</reference>
<evidence type="ECO:0000256" key="4">
    <source>
        <dbReference type="HAMAP-Rule" id="MF_01854"/>
    </source>
</evidence>
<keyword evidence="3 4" id="KW-0119">Carbohydrate metabolism</keyword>
<protein>
    <recommendedName>
        <fullName evidence="4">Fructose-1,6-bisphosphatase class 3</fullName>
        <shortName evidence="4">FBPase class 3</shortName>
        <ecNumber evidence="4">3.1.3.11</ecNumber>
    </recommendedName>
    <alternativeName>
        <fullName evidence="4">D-fructose-1,6-bisphosphate 1-phosphohydrolase class 3</fullName>
    </alternativeName>
</protein>
<evidence type="ECO:0000313" key="6">
    <source>
        <dbReference type="Proteomes" id="UP000235649"/>
    </source>
</evidence>
<sequence length="623" mass="72312">MENEFTNFDEIKTKIVNLSAVLSLPKGTEAFISDVHGNNDKYLNIIRSGAGNVSRKVEELFNGRLTLVNQKKLVCLIYYPEEVLQKSKQDVDPDEAEQWYMDTINRLIEVVRYVSNKYPRHIVDQALDSRFHDITKELVFEDFAAADKIAYYREMIKNLIDLNMSDIFIISMCHAVQKLAIERIHIIGDVYDRGSDPNLIIKHLSESWQNFDFEWGNHDILWMGSMAGSKLCMLNLIRISARYHNLALLKNAYDIDLTSMIKFATNRYVPLPNFEPKITSANVTDQERNIDNCVQQAATIMQFKLEGQAIKRRPEFDMDDRLLLDKLSLDKKKVTINGHDYQIENGCFQSVNPAKPYQITHSEQTVIIDLINQFTHSTKLNEHMWFMADNGSMYLKHNDNLLFHGCVPVDNDGNFLKWKIDGREYYGKNLLDYFEYILKDGMHHPTTGDCFNSDFIWFLWEGKNSPLFGKNKMATFERYFLKDEKLQQEEFNPFYKLCHNEWFADKLLKEFDINSRGHIVNGHTSISKDAPIMANKKIVLVNGLSDSIKDSDIGGYALLFDSYGMRLETLRPFINRQKVIEDMSDVVLDKQIVEHSSERKTVADTDYGQKIKRQIAKLSAQLE</sequence>
<organism evidence="5 6">
    <name type="scientific">Companilactobacillus nuruki</name>
    <dbReference type="NCBI Taxonomy" id="1993540"/>
    <lineage>
        <taxon>Bacteria</taxon>
        <taxon>Bacillati</taxon>
        <taxon>Bacillota</taxon>
        <taxon>Bacilli</taxon>
        <taxon>Lactobacillales</taxon>
        <taxon>Lactobacillaceae</taxon>
        <taxon>Companilactobacillus</taxon>
    </lineage>
</organism>
<dbReference type="EC" id="3.1.3.11" evidence="4"/>
<accession>A0A2N7AXG8</accession>
<gene>
    <name evidence="4" type="primary">fbp</name>
    <name evidence="5" type="ORF">CBP76_00140</name>
</gene>
<evidence type="ECO:0000256" key="3">
    <source>
        <dbReference type="ARBA" id="ARBA00023277"/>
    </source>
</evidence>
<keyword evidence="6" id="KW-1185">Reference proteome</keyword>
<dbReference type="InterPro" id="IPR009164">
    <property type="entry name" value="FBPtase_class3"/>
</dbReference>
<dbReference type="Proteomes" id="UP000235649">
    <property type="component" value="Unassembled WGS sequence"/>
</dbReference>
<comment type="cofactor">
    <cofactor evidence="4">
        <name>Mn(2+)</name>
        <dbReference type="ChEBI" id="CHEBI:29035"/>
    </cofactor>
</comment>
<dbReference type="RefSeq" id="WP_102194900.1">
    <property type="nucleotide sequence ID" value="NZ_NIPR01000001.1"/>
</dbReference>
<name>A0A2N7AXG8_9LACO</name>
<dbReference type="OrthoDB" id="9779903at2"/>
<dbReference type="UniPathway" id="UPA00138"/>
<comment type="caution">
    <text evidence="5">The sequence shown here is derived from an EMBL/GenBank/DDBJ whole genome shotgun (WGS) entry which is preliminary data.</text>
</comment>
<proteinExistence type="inferred from homology"/>
<keyword evidence="1 4" id="KW-0378">Hydrolase</keyword>
<dbReference type="EMBL" id="NIPR01000001">
    <property type="protein sequence ID" value="PMD73789.1"/>
    <property type="molecule type" value="Genomic_DNA"/>
</dbReference>
<comment type="catalytic activity">
    <reaction evidence="4">
        <text>beta-D-fructose 1,6-bisphosphate + H2O = beta-D-fructose 6-phosphate + phosphate</text>
        <dbReference type="Rhea" id="RHEA:11064"/>
        <dbReference type="ChEBI" id="CHEBI:15377"/>
        <dbReference type="ChEBI" id="CHEBI:32966"/>
        <dbReference type="ChEBI" id="CHEBI:43474"/>
        <dbReference type="ChEBI" id="CHEBI:57634"/>
        <dbReference type="EC" id="3.1.3.11"/>
    </reaction>
</comment>
<comment type="similarity">
    <text evidence="4">Belongs to the FBPase class 3 family.</text>
</comment>
<keyword evidence="2 4" id="KW-0464">Manganese</keyword>
<dbReference type="GO" id="GO:0006094">
    <property type="term" value="P:gluconeogenesis"/>
    <property type="evidence" value="ECO:0007669"/>
    <property type="project" value="UniProtKB-UniRule"/>
</dbReference>
<evidence type="ECO:0000256" key="2">
    <source>
        <dbReference type="ARBA" id="ARBA00023211"/>
    </source>
</evidence>
<evidence type="ECO:0000313" key="5">
    <source>
        <dbReference type="EMBL" id="PMD73789.1"/>
    </source>
</evidence>